<evidence type="ECO:0000313" key="2">
    <source>
        <dbReference type="EMBL" id="AOA57410.1"/>
    </source>
</evidence>
<dbReference type="AlphaFoldDB" id="A0A1B2LWT9"/>
<dbReference type="STRING" id="1789224.BFG52_02935"/>
<dbReference type="Proteomes" id="UP000093391">
    <property type="component" value="Chromosome"/>
</dbReference>
<protein>
    <recommendedName>
        <fullName evidence="4">YcxB-like protein domain-containing protein</fullName>
    </recommendedName>
</protein>
<dbReference type="KEGG" id="ala:BFG52_02935"/>
<keyword evidence="1" id="KW-0472">Membrane</keyword>
<evidence type="ECO:0000313" key="3">
    <source>
        <dbReference type="Proteomes" id="UP000093391"/>
    </source>
</evidence>
<feature type="transmembrane region" description="Helical" evidence="1">
    <location>
        <begin position="65"/>
        <end position="84"/>
    </location>
</feature>
<dbReference type="EMBL" id="CP016895">
    <property type="protein sequence ID" value="AOA57410.1"/>
    <property type="molecule type" value="Genomic_DNA"/>
</dbReference>
<evidence type="ECO:0008006" key="4">
    <source>
        <dbReference type="Google" id="ProtNLM"/>
    </source>
</evidence>
<sequence>MTTKNFYAYTLKPVPYEISEAEQRQTQLLIWRSTNKISLKVWIIMAAVVLLSILGLVLIKNYSTIIFWVLIACVVIFYLVRRFGLEFYVKRKMKEFPVQEIKGLQLGVQPHGIVMRQQMGIQHGVATIAWKEVYEWYDHADFLLINFKTKGQQGAYILPKRMNSKDFSFDTIRKHLNETVGAAKTL</sequence>
<keyword evidence="3" id="KW-1185">Reference proteome</keyword>
<reference evidence="2 3" key="1">
    <citation type="submission" date="2016-08" db="EMBL/GenBank/DDBJ databases">
        <authorList>
            <person name="Seilhamer J.J."/>
        </authorList>
    </citation>
    <scope>NUCLEOTIDE SEQUENCE [LARGE SCALE GENOMIC DNA]</scope>
    <source>
        <strain evidence="2 3">BRTC-1</strain>
    </source>
</reference>
<keyword evidence="1" id="KW-0812">Transmembrane</keyword>
<accession>A0A1B2LWT9</accession>
<dbReference type="OrthoDB" id="6703961at2"/>
<dbReference type="RefSeq" id="WP_067552403.1">
    <property type="nucleotide sequence ID" value="NZ_CP016895.1"/>
</dbReference>
<keyword evidence="1" id="KW-1133">Transmembrane helix</keyword>
<feature type="transmembrane region" description="Helical" evidence="1">
    <location>
        <begin position="41"/>
        <end position="59"/>
    </location>
</feature>
<gene>
    <name evidence="2" type="ORF">BFG52_02935</name>
</gene>
<organism evidence="2 3">
    <name type="scientific">Acinetobacter larvae</name>
    <dbReference type="NCBI Taxonomy" id="1789224"/>
    <lineage>
        <taxon>Bacteria</taxon>
        <taxon>Pseudomonadati</taxon>
        <taxon>Pseudomonadota</taxon>
        <taxon>Gammaproteobacteria</taxon>
        <taxon>Moraxellales</taxon>
        <taxon>Moraxellaceae</taxon>
        <taxon>Acinetobacter</taxon>
    </lineage>
</organism>
<evidence type="ECO:0000256" key="1">
    <source>
        <dbReference type="SAM" id="Phobius"/>
    </source>
</evidence>
<proteinExistence type="predicted"/>
<name>A0A1B2LWT9_9GAMM</name>